<comment type="caution">
    <text evidence="1">The sequence shown here is derived from an EMBL/GenBank/DDBJ whole genome shotgun (WGS) entry which is preliminary data.</text>
</comment>
<proteinExistence type="predicted"/>
<dbReference type="EMBL" id="BARS01022884">
    <property type="protein sequence ID" value="GAG05133.1"/>
    <property type="molecule type" value="Genomic_DNA"/>
</dbReference>
<organism evidence="1">
    <name type="scientific">marine sediment metagenome</name>
    <dbReference type="NCBI Taxonomy" id="412755"/>
    <lineage>
        <taxon>unclassified sequences</taxon>
        <taxon>metagenomes</taxon>
        <taxon>ecological metagenomes</taxon>
    </lineage>
</organism>
<accession>X0UXV2</accession>
<reference evidence="1" key="1">
    <citation type="journal article" date="2014" name="Front. Microbiol.">
        <title>High frequency of phylogenetically diverse reductive dehalogenase-homologous genes in deep subseafloor sedimentary metagenomes.</title>
        <authorList>
            <person name="Kawai M."/>
            <person name="Futagami T."/>
            <person name="Toyoda A."/>
            <person name="Takaki Y."/>
            <person name="Nishi S."/>
            <person name="Hori S."/>
            <person name="Arai W."/>
            <person name="Tsubouchi T."/>
            <person name="Morono Y."/>
            <person name="Uchiyama I."/>
            <person name="Ito T."/>
            <person name="Fujiyama A."/>
            <person name="Inagaki F."/>
            <person name="Takami H."/>
        </authorList>
    </citation>
    <scope>NUCLEOTIDE SEQUENCE</scope>
    <source>
        <strain evidence="1">Expedition CK06-06</strain>
    </source>
</reference>
<name>X0UXV2_9ZZZZ</name>
<feature type="non-terminal residue" evidence="1">
    <location>
        <position position="1"/>
    </location>
</feature>
<dbReference type="AlphaFoldDB" id="X0UXV2"/>
<protein>
    <submittedName>
        <fullName evidence="1">Uncharacterized protein</fullName>
    </submittedName>
</protein>
<gene>
    <name evidence="1" type="ORF">S01H1_36520</name>
</gene>
<evidence type="ECO:0000313" key="1">
    <source>
        <dbReference type="EMBL" id="GAG05133.1"/>
    </source>
</evidence>
<sequence length="42" mass="5025">FKDFVRNIEKLSRLIEVNSIYFVYPDKGDMFDFSVSANIYSR</sequence>